<keyword evidence="1" id="KW-0472">Membrane</keyword>
<keyword evidence="3" id="KW-1185">Reference proteome</keyword>
<gene>
    <name evidence="2" type="ORF">GCM10011320_50050</name>
</gene>
<sequence length="62" mass="7029">MRRSVCFYVAMPAIAAFAVLAGLMTWREVAIFVLIAPVWYPSDRKILVAIPGLHQRRDQDTP</sequence>
<feature type="transmembrane region" description="Helical" evidence="1">
    <location>
        <begin position="7"/>
        <end position="40"/>
    </location>
</feature>
<evidence type="ECO:0000313" key="2">
    <source>
        <dbReference type="EMBL" id="GGJ36299.1"/>
    </source>
</evidence>
<dbReference type="Proteomes" id="UP000661507">
    <property type="component" value="Unassembled WGS sequence"/>
</dbReference>
<dbReference type="EMBL" id="BMKW01000014">
    <property type="protein sequence ID" value="GGJ36299.1"/>
    <property type="molecule type" value="Genomic_DNA"/>
</dbReference>
<evidence type="ECO:0000256" key="1">
    <source>
        <dbReference type="SAM" id="Phobius"/>
    </source>
</evidence>
<evidence type="ECO:0000313" key="3">
    <source>
        <dbReference type="Proteomes" id="UP000661507"/>
    </source>
</evidence>
<comment type="caution">
    <text evidence="2">The sequence shown here is derived from an EMBL/GenBank/DDBJ whole genome shotgun (WGS) entry which is preliminary data.</text>
</comment>
<proteinExistence type="predicted"/>
<organism evidence="2 3">
    <name type="scientific">Neoroseomonas lacus</name>
    <dbReference type="NCBI Taxonomy" id="287609"/>
    <lineage>
        <taxon>Bacteria</taxon>
        <taxon>Pseudomonadati</taxon>
        <taxon>Pseudomonadota</taxon>
        <taxon>Alphaproteobacteria</taxon>
        <taxon>Acetobacterales</taxon>
        <taxon>Acetobacteraceae</taxon>
        <taxon>Neoroseomonas</taxon>
    </lineage>
</organism>
<keyword evidence="1" id="KW-1133">Transmembrane helix</keyword>
<dbReference type="AlphaFoldDB" id="A0A917L2B1"/>
<dbReference type="RefSeq" id="WP_188971953.1">
    <property type="nucleotide sequence ID" value="NZ_BMKW01000014.1"/>
</dbReference>
<reference evidence="2" key="1">
    <citation type="journal article" date="2014" name="Int. J. Syst. Evol. Microbiol.">
        <title>Complete genome sequence of Corynebacterium casei LMG S-19264T (=DSM 44701T), isolated from a smear-ripened cheese.</title>
        <authorList>
            <consortium name="US DOE Joint Genome Institute (JGI-PGF)"/>
            <person name="Walter F."/>
            <person name="Albersmeier A."/>
            <person name="Kalinowski J."/>
            <person name="Ruckert C."/>
        </authorList>
    </citation>
    <scope>NUCLEOTIDE SEQUENCE</scope>
    <source>
        <strain evidence="2">CGMCC 1.3617</strain>
    </source>
</reference>
<reference evidence="2" key="2">
    <citation type="submission" date="2020-09" db="EMBL/GenBank/DDBJ databases">
        <authorList>
            <person name="Sun Q."/>
            <person name="Zhou Y."/>
        </authorList>
    </citation>
    <scope>NUCLEOTIDE SEQUENCE</scope>
    <source>
        <strain evidence="2">CGMCC 1.3617</strain>
    </source>
</reference>
<accession>A0A917L2B1</accession>
<protein>
    <submittedName>
        <fullName evidence="2">Uncharacterized protein</fullName>
    </submittedName>
</protein>
<name>A0A917L2B1_9PROT</name>
<keyword evidence="1" id="KW-0812">Transmembrane</keyword>